<dbReference type="InterPro" id="IPR007214">
    <property type="entry name" value="YbaK/aa-tRNA-synth-assoc-dom"/>
</dbReference>
<accession>A0A1S1HI29</accession>
<comment type="caution">
    <text evidence="2">The sequence shown here is derived from an EMBL/GenBank/DDBJ whole genome shotgun (WGS) entry which is preliminary data.</text>
</comment>
<name>A0A1S1HI29_9SPHN</name>
<evidence type="ECO:0000259" key="1">
    <source>
        <dbReference type="Pfam" id="PF04073"/>
    </source>
</evidence>
<organism evidence="2 3">
    <name type="scientific">Edaphosphingomonas haloaromaticamans</name>
    <dbReference type="NCBI Taxonomy" id="653954"/>
    <lineage>
        <taxon>Bacteria</taxon>
        <taxon>Pseudomonadati</taxon>
        <taxon>Pseudomonadota</taxon>
        <taxon>Alphaproteobacteria</taxon>
        <taxon>Sphingomonadales</taxon>
        <taxon>Rhizorhabdaceae</taxon>
        <taxon>Edaphosphingomonas</taxon>
    </lineage>
</organism>
<reference evidence="2 3" key="1">
    <citation type="submission" date="2016-09" db="EMBL/GenBank/DDBJ databases">
        <title>Metabolic pathway, cell adaptation mechanisms and a novel monoxygenase revealed through proteogenomic-transcription analysis of a Sphingomonas haloaromaticamans strain degrading the fungicide ortho-phenylphenol.</title>
        <authorList>
            <person name="Perruchon C."/>
            <person name="Papadopoulou E.S."/>
            <person name="Rousidou C."/>
            <person name="Vasileiadis S."/>
            <person name="Tanou G."/>
            <person name="Amoutzias G."/>
            <person name="Molassiotis A."/>
            <person name="Karpouzas D.G."/>
        </authorList>
    </citation>
    <scope>NUCLEOTIDE SEQUENCE [LARGE SCALE GENOMIC DNA]</scope>
    <source>
        <strain evidence="2 3">P3</strain>
    </source>
</reference>
<dbReference type="GO" id="GO:0002161">
    <property type="term" value="F:aminoacyl-tRNA deacylase activity"/>
    <property type="evidence" value="ECO:0007669"/>
    <property type="project" value="InterPro"/>
</dbReference>
<dbReference type="EMBL" id="MIPT01000001">
    <property type="protein sequence ID" value="OHT21086.1"/>
    <property type="molecule type" value="Genomic_DNA"/>
</dbReference>
<sequence length="160" mass="17530">MSIAPKLRQFLDDEHADYDLVVHPPTKSAIQTASLAHIPPDRLAKAVLLDTEGDYLLAVLPSDCKVQLGDLRAELGQKPRLAGEDEVGLIFDDCAIGAVPPFGTRYGVVTIVDDSLEDQPDIYFEAGDHASLIHMDGGEFARLCADARHGRFSERWSVME</sequence>
<keyword evidence="2" id="KW-0436">Ligase</keyword>
<proteinExistence type="predicted"/>
<dbReference type="OrthoDB" id="9786549at2"/>
<dbReference type="Proteomes" id="UP000179467">
    <property type="component" value="Unassembled WGS sequence"/>
</dbReference>
<dbReference type="Gene3D" id="3.90.960.10">
    <property type="entry name" value="YbaK/aminoacyl-tRNA synthetase-associated domain"/>
    <property type="match status" value="1"/>
</dbReference>
<dbReference type="InterPro" id="IPR036754">
    <property type="entry name" value="YbaK/aa-tRNA-synt-asso_dom_sf"/>
</dbReference>
<dbReference type="AlphaFoldDB" id="A0A1S1HI29"/>
<keyword evidence="2" id="KW-0030">Aminoacyl-tRNA synthetase</keyword>
<dbReference type="PANTHER" id="PTHR30411">
    <property type="entry name" value="CYTOPLASMIC PROTEIN"/>
    <property type="match status" value="1"/>
</dbReference>
<dbReference type="GO" id="GO:0004812">
    <property type="term" value="F:aminoacyl-tRNA ligase activity"/>
    <property type="evidence" value="ECO:0007669"/>
    <property type="project" value="UniProtKB-KW"/>
</dbReference>
<gene>
    <name evidence="2" type="ORF">BHE75_03091</name>
</gene>
<dbReference type="Pfam" id="PF04073">
    <property type="entry name" value="tRNA_edit"/>
    <property type="match status" value="1"/>
</dbReference>
<dbReference type="CDD" id="cd04332">
    <property type="entry name" value="YbaK_like"/>
    <property type="match status" value="1"/>
</dbReference>
<dbReference type="PANTHER" id="PTHR30411:SF9">
    <property type="entry name" value="MULTIFUNCTIONAL SER_THR-TRNA DEACYLASE PROXP-Y"/>
    <property type="match status" value="1"/>
</dbReference>
<evidence type="ECO:0000313" key="2">
    <source>
        <dbReference type="EMBL" id="OHT21086.1"/>
    </source>
</evidence>
<evidence type="ECO:0000313" key="3">
    <source>
        <dbReference type="Proteomes" id="UP000179467"/>
    </source>
</evidence>
<keyword evidence="3" id="KW-1185">Reference proteome</keyword>
<feature type="domain" description="YbaK/aminoacyl-tRNA synthetase-associated" evidence="1">
    <location>
        <begin position="23"/>
        <end position="142"/>
    </location>
</feature>
<dbReference type="RefSeq" id="WP_070934362.1">
    <property type="nucleotide sequence ID" value="NZ_MIPT01000001.1"/>
</dbReference>
<dbReference type="SUPFAM" id="SSF55826">
    <property type="entry name" value="YbaK/ProRS associated domain"/>
    <property type="match status" value="1"/>
</dbReference>
<protein>
    <submittedName>
        <fullName evidence="2">YbaK / prolyl-tRNA synthetases associated domain protein</fullName>
    </submittedName>
</protein>